<reference evidence="4" key="1">
    <citation type="journal article" date="2019" name="Int. J. Syst. Evol. Microbiol.">
        <title>The Global Catalogue of Microorganisms (GCM) 10K type strain sequencing project: providing services to taxonomists for standard genome sequencing and annotation.</title>
        <authorList>
            <consortium name="The Broad Institute Genomics Platform"/>
            <consortium name="The Broad Institute Genome Sequencing Center for Infectious Disease"/>
            <person name="Wu L."/>
            <person name="Ma J."/>
        </authorList>
    </citation>
    <scope>NUCLEOTIDE SEQUENCE [LARGE SCALE GENOMIC DNA]</scope>
    <source>
        <strain evidence="4">JCM 17125</strain>
    </source>
</reference>
<accession>A0ABP7EPK5</accession>
<feature type="region of interest" description="Disordered" evidence="1">
    <location>
        <begin position="21"/>
        <end position="44"/>
    </location>
</feature>
<evidence type="ECO:0000313" key="3">
    <source>
        <dbReference type="EMBL" id="GAA3721395.1"/>
    </source>
</evidence>
<keyword evidence="2" id="KW-0732">Signal</keyword>
<evidence type="ECO:0000256" key="1">
    <source>
        <dbReference type="SAM" id="MobiDB-lite"/>
    </source>
</evidence>
<gene>
    <name evidence="3" type="ORF">GCM10022399_42190</name>
</gene>
<sequence>MKSVIGIVLASLALTGCAQATPSQSTGAASTSTTASTTTTTTTTPAASAGDVAACKAYQRVEQTANKMITTMATNPQAHYVIADFFKKWADDLERGTVAATDAKLTESLAGTVAGLKSVQATAAASDGTKQLDLRPDMQVVDDSSTNVAAFCLDADPGVNYVAIAYRG</sequence>
<comment type="caution">
    <text evidence="3">The sequence shown here is derived from an EMBL/GenBank/DDBJ whole genome shotgun (WGS) entry which is preliminary data.</text>
</comment>
<proteinExistence type="predicted"/>
<dbReference type="PROSITE" id="PS51257">
    <property type="entry name" value="PROKAR_LIPOPROTEIN"/>
    <property type="match status" value="1"/>
</dbReference>
<name>A0ABP7EPK5_9MICO</name>
<dbReference type="Proteomes" id="UP001501468">
    <property type="component" value="Unassembled WGS sequence"/>
</dbReference>
<organism evidence="3 4">
    <name type="scientific">Terrabacter ginsenosidimutans</name>
    <dbReference type="NCBI Taxonomy" id="490575"/>
    <lineage>
        <taxon>Bacteria</taxon>
        <taxon>Bacillati</taxon>
        <taxon>Actinomycetota</taxon>
        <taxon>Actinomycetes</taxon>
        <taxon>Micrococcales</taxon>
        <taxon>Intrasporangiaceae</taxon>
        <taxon>Terrabacter</taxon>
    </lineage>
</organism>
<keyword evidence="4" id="KW-1185">Reference proteome</keyword>
<dbReference type="EMBL" id="BAABDC010000013">
    <property type="protein sequence ID" value="GAA3721395.1"/>
    <property type="molecule type" value="Genomic_DNA"/>
</dbReference>
<evidence type="ECO:0008006" key="5">
    <source>
        <dbReference type="Google" id="ProtNLM"/>
    </source>
</evidence>
<feature type="chain" id="PRO_5045987661" description="Lipoprotein" evidence="2">
    <location>
        <begin position="21"/>
        <end position="168"/>
    </location>
</feature>
<protein>
    <recommendedName>
        <fullName evidence="5">Lipoprotein</fullName>
    </recommendedName>
</protein>
<feature type="signal peptide" evidence="2">
    <location>
        <begin position="1"/>
        <end position="20"/>
    </location>
</feature>
<evidence type="ECO:0000256" key="2">
    <source>
        <dbReference type="SAM" id="SignalP"/>
    </source>
</evidence>
<evidence type="ECO:0000313" key="4">
    <source>
        <dbReference type="Proteomes" id="UP001501468"/>
    </source>
</evidence>